<protein>
    <submittedName>
        <fullName evidence="6">Recombinase</fullName>
    </submittedName>
</protein>
<proteinExistence type="inferred from homology"/>
<evidence type="ECO:0000256" key="2">
    <source>
        <dbReference type="ARBA" id="ARBA00022908"/>
    </source>
</evidence>
<name>A0A2T3NRF1_9GAMM</name>
<dbReference type="InterPro" id="IPR011010">
    <property type="entry name" value="DNA_brk_join_enz"/>
</dbReference>
<gene>
    <name evidence="6" type="ORF">C9I98_14460</name>
</gene>
<keyword evidence="3" id="KW-0238">DNA-binding</keyword>
<dbReference type="GO" id="GO:0015074">
    <property type="term" value="P:DNA integration"/>
    <property type="evidence" value="ECO:0007669"/>
    <property type="project" value="UniProtKB-KW"/>
</dbReference>
<dbReference type="PANTHER" id="PTHR30349">
    <property type="entry name" value="PHAGE INTEGRASE-RELATED"/>
    <property type="match status" value="1"/>
</dbReference>
<dbReference type="AlphaFoldDB" id="A0A2T3NRF1"/>
<keyword evidence="2" id="KW-0229">DNA integration</keyword>
<dbReference type="EMBL" id="PYMA01000009">
    <property type="protein sequence ID" value="PSW18840.1"/>
    <property type="molecule type" value="Genomic_DNA"/>
</dbReference>
<dbReference type="Proteomes" id="UP000241771">
    <property type="component" value="Unassembled WGS sequence"/>
</dbReference>
<dbReference type="GO" id="GO:0006310">
    <property type="term" value="P:DNA recombination"/>
    <property type="evidence" value="ECO:0007669"/>
    <property type="project" value="UniProtKB-KW"/>
</dbReference>
<dbReference type="PROSITE" id="PS51898">
    <property type="entry name" value="TYR_RECOMBINASE"/>
    <property type="match status" value="1"/>
</dbReference>
<dbReference type="PANTHER" id="PTHR30349:SF41">
    <property type="entry name" value="INTEGRASE_RECOMBINASE PROTEIN MJ0367-RELATED"/>
    <property type="match status" value="1"/>
</dbReference>
<dbReference type="Gene3D" id="1.10.443.10">
    <property type="entry name" value="Intergrase catalytic core"/>
    <property type="match status" value="1"/>
</dbReference>
<sequence length="400" mass="45708">MRSKSGIYSFRWNVRVDNPSYNPLASSSKPYKYKQLKVSLRTRQRLHAASYALYLYREISSFHNPSIEQIKATFNSFVSSVFAKKEAVFLSSVDIDKALEDLAFKSRRDYRACWESFLRLYPSICTHEIKAAHIEQWKLSQSISVKSKGKTVSPTTLKKKLRLLSSCFNRASVPCEAEWFQLSKNEARATSKASSTKAKRAFSEKELKELLKLTYEFKADGYVGNGWRYYLPRMAILTGCRLNELAQMRVGDVDLVSAQPHLDINDDHEDKTLKNDSSKRTVPVAPDLKALLEPLVHQRAKDERLFPSLTYSKDNGYNSKPSKWFSVLCREKLKLQGVSFHSFRHYAITKLFNEAVSEELIGSLMGHSIGKLTTGKVYMSGFTYMNKLEAIRKLSVGLVL</sequence>
<accession>A0A2T3NRF1</accession>
<dbReference type="GO" id="GO:0003677">
    <property type="term" value="F:DNA binding"/>
    <property type="evidence" value="ECO:0007669"/>
    <property type="project" value="UniProtKB-KW"/>
</dbReference>
<organism evidence="6 7">
    <name type="scientific">Photobacterium sanctipauli</name>
    <dbReference type="NCBI Taxonomy" id="1342794"/>
    <lineage>
        <taxon>Bacteria</taxon>
        <taxon>Pseudomonadati</taxon>
        <taxon>Pseudomonadota</taxon>
        <taxon>Gammaproteobacteria</taxon>
        <taxon>Vibrionales</taxon>
        <taxon>Vibrionaceae</taxon>
        <taxon>Photobacterium</taxon>
    </lineage>
</organism>
<evidence type="ECO:0000256" key="1">
    <source>
        <dbReference type="ARBA" id="ARBA00008857"/>
    </source>
</evidence>
<evidence type="ECO:0000256" key="3">
    <source>
        <dbReference type="ARBA" id="ARBA00023125"/>
    </source>
</evidence>
<feature type="domain" description="Tyr recombinase" evidence="5">
    <location>
        <begin position="197"/>
        <end position="393"/>
    </location>
</feature>
<dbReference type="SUPFAM" id="SSF56349">
    <property type="entry name" value="DNA breaking-rejoining enzymes"/>
    <property type="match status" value="1"/>
</dbReference>
<reference evidence="6 7" key="1">
    <citation type="submission" date="2018-01" db="EMBL/GenBank/DDBJ databases">
        <title>Whole genome sequencing of Histamine producing bacteria.</title>
        <authorList>
            <person name="Butler K."/>
        </authorList>
    </citation>
    <scope>NUCLEOTIDE SEQUENCE [LARGE SCALE GENOMIC DNA]</scope>
    <source>
        <strain evidence="6 7">DSM 100436</strain>
    </source>
</reference>
<comment type="caution">
    <text evidence="6">The sequence shown here is derived from an EMBL/GenBank/DDBJ whole genome shotgun (WGS) entry which is preliminary data.</text>
</comment>
<evidence type="ECO:0000313" key="6">
    <source>
        <dbReference type="EMBL" id="PSW18840.1"/>
    </source>
</evidence>
<dbReference type="InterPro" id="IPR013762">
    <property type="entry name" value="Integrase-like_cat_sf"/>
</dbReference>
<evidence type="ECO:0000259" key="5">
    <source>
        <dbReference type="PROSITE" id="PS51898"/>
    </source>
</evidence>
<keyword evidence="7" id="KW-1185">Reference proteome</keyword>
<comment type="similarity">
    <text evidence="1">Belongs to the 'phage' integrase family.</text>
</comment>
<dbReference type="InterPro" id="IPR002104">
    <property type="entry name" value="Integrase_catalytic"/>
</dbReference>
<evidence type="ECO:0000256" key="4">
    <source>
        <dbReference type="ARBA" id="ARBA00023172"/>
    </source>
</evidence>
<dbReference type="Pfam" id="PF00589">
    <property type="entry name" value="Phage_integrase"/>
    <property type="match status" value="1"/>
</dbReference>
<dbReference type="InterPro" id="IPR050090">
    <property type="entry name" value="Tyrosine_recombinase_XerCD"/>
</dbReference>
<evidence type="ECO:0000313" key="7">
    <source>
        <dbReference type="Proteomes" id="UP000241771"/>
    </source>
</evidence>
<keyword evidence="4" id="KW-0233">DNA recombination</keyword>